<dbReference type="InterPro" id="IPR024078">
    <property type="entry name" value="LmbE-like_dom_sf"/>
</dbReference>
<dbReference type="InterPro" id="IPR003737">
    <property type="entry name" value="GlcNAc_PI_deacetylase-related"/>
</dbReference>
<sequence length="214" mass="24605">MDKIGSKTVVVIVAHPDDETLWTGGTILSHPAWNWFVVSVCRRSDADRAPKFFKALKILKADGIMGDLDDGPEQKPLDEKVVEQTVLGLLPSKYFDLIITHNPSGEYTRHMRHEEVSAAVIKLWHTGKISARELWLFAYEDGNKQYYPKADENASMYRTLTKRIWARKYTIIKDIYGFSPNSWEAEAAPRHEAFWQFSKSFDAKKWLINGGTRE</sequence>
<comment type="caution">
    <text evidence="1">The sequence shown here is derived from an EMBL/GenBank/DDBJ whole genome shotgun (WGS) entry which is preliminary data.</text>
</comment>
<dbReference type="Gene3D" id="3.40.50.10320">
    <property type="entry name" value="LmbE-like"/>
    <property type="match status" value="1"/>
</dbReference>
<dbReference type="AlphaFoldDB" id="A0A5M4B347"/>
<evidence type="ECO:0000313" key="1">
    <source>
        <dbReference type="EMBL" id="GET34514.1"/>
    </source>
</evidence>
<keyword evidence="2" id="KW-1185">Reference proteome</keyword>
<dbReference type="RefSeq" id="WP_025865821.1">
    <property type="nucleotide sequence ID" value="NZ_BLAX01000001.1"/>
</dbReference>
<proteinExistence type="predicted"/>
<dbReference type="SUPFAM" id="SSF102588">
    <property type="entry name" value="LmbE-like"/>
    <property type="match status" value="1"/>
</dbReference>
<gene>
    <name evidence="1" type="ORF">PbJCM13498_33770</name>
</gene>
<evidence type="ECO:0000313" key="2">
    <source>
        <dbReference type="Proteomes" id="UP000391834"/>
    </source>
</evidence>
<dbReference type="EMBL" id="BLAX01000001">
    <property type="protein sequence ID" value="GET34514.1"/>
    <property type="molecule type" value="Genomic_DNA"/>
</dbReference>
<name>A0A5M4B347_9BACT</name>
<accession>A0A5M4B347</accession>
<dbReference type="Pfam" id="PF02585">
    <property type="entry name" value="PIG-L"/>
    <property type="match status" value="1"/>
</dbReference>
<organism evidence="1 2">
    <name type="scientific">Prolixibacter bellariivorans</name>
    <dbReference type="NCBI Taxonomy" id="314319"/>
    <lineage>
        <taxon>Bacteria</taxon>
        <taxon>Pseudomonadati</taxon>
        <taxon>Bacteroidota</taxon>
        <taxon>Bacteroidia</taxon>
        <taxon>Marinilabiliales</taxon>
        <taxon>Prolixibacteraceae</taxon>
        <taxon>Prolixibacter</taxon>
    </lineage>
</organism>
<dbReference type="Proteomes" id="UP000391834">
    <property type="component" value="Unassembled WGS sequence"/>
</dbReference>
<dbReference type="OrthoDB" id="9790023at2"/>
<evidence type="ECO:0008006" key="3">
    <source>
        <dbReference type="Google" id="ProtNLM"/>
    </source>
</evidence>
<protein>
    <recommendedName>
        <fullName evidence="3">GlcNAc-PI de-N-acetylase</fullName>
    </recommendedName>
</protein>
<reference evidence="1 2" key="1">
    <citation type="submission" date="2019-10" db="EMBL/GenBank/DDBJ databases">
        <title>Prolixibacter strains distinguished by the presence of nitrate reductase genes were adept at nitrate-dependent anaerobic corrosion of metallic iron and carbon steel.</title>
        <authorList>
            <person name="Iino T."/>
            <person name="Shono N."/>
            <person name="Ito K."/>
            <person name="Nakamura R."/>
            <person name="Sueoka K."/>
            <person name="Harayama S."/>
            <person name="Ohkuma M."/>
        </authorList>
    </citation>
    <scope>NUCLEOTIDE SEQUENCE [LARGE SCALE GENOMIC DNA]</scope>
    <source>
        <strain evidence="1 2">JCM 13498</strain>
    </source>
</reference>